<dbReference type="Gene3D" id="3.30.43.10">
    <property type="entry name" value="Uridine Diphospho-n-acetylenolpyruvylglucosamine Reductase, domain 2"/>
    <property type="match status" value="1"/>
</dbReference>
<dbReference type="Gene3D" id="3.30.465.10">
    <property type="match status" value="1"/>
</dbReference>
<reference evidence="2" key="1">
    <citation type="submission" date="2023-10" db="EMBL/GenBank/DDBJ databases">
        <authorList>
            <person name="Chen Y."/>
            <person name="Shah S."/>
            <person name="Dougan E. K."/>
            <person name="Thang M."/>
            <person name="Chan C."/>
        </authorList>
    </citation>
    <scope>NUCLEOTIDE SEQUENCE [LARGE SCALE GENOMIC DNA]</scope>
</reference>
<feature type="domain" description="FAD-binding PCMH-type" evidence="1">
    <location>
        <begin position="12"/>
        <end position="185"/>
    </location>
</feature>
<dbReference type="Gene3D" id="3.30.70.2520">
    <property type="match status" value="1"/>
</dbReference>
<dbReference type="SUPFAM" id="SSF56176">
    <property type="entry name" value="FAD-binding/transporter-associated domain-like"/>
    <property type="match status" value="1"/>
</dbReference>
<evidence type="ECO:0000313" key="3">
    <source>
        <dbReference type="Proteomes" id="UP001189429"/>
    </source>
</evidence>
<dbReference type="InterPro" id="IPR036318">
    <property type="entry name" value="FAD-bd_PCMH-like_sf"/>
</dbReference>
<comment type="caution">
    <text evidence="2">The sequence shown here is derived from an EMBL/GenBank/DDBJ whole genome shotgun (WGS) entry which is preliminary data.</text>
</comment>
<sequence length="586" mass="64230">MALAAWENWAGTLRVRTQVHRPKDIDDVVRCVRGARRIHVVGAGHSFAYPTGPPEFQGSESVDSDFRLLDLTESMNKVISVTRHGDSWSCEVQAGCTLGHLATELERHDLALETVPSLLCVTIAGVVLSGTHGSGLDRKVFADLVEDMTLVNGNGDLCVLTKPADFLHLGLLGVVTQLTIRCVPFYKVQQLVYEDVPLSSFLMDWRQVVASGDSVALWIDLCSGTLKVWVRNQLSVDRCAEAVTSGCYHSTLIAMGGSLRLEPMRILETDAFVSTTKVGSWHEILPYFPVGVDLTHPVSVQAEFFVALSDFPAAIAALRALPRLSELLPQGSEVRFVRGDRFALSPCHERFSPAEPLYACIHFTLLNDPLKVPHIVAAVEKALRPFSARTEALRVYSLAVCSHLQAPDRCRCEQGRNADLILEDLMWLRGLGAAPAFLAGDLNCSLEAVGLSGVLAVAGWRDLLAADALAPVWEHVMDKNGIQYSSTDTRAGVDVDQMLDYSEALIAPMCIDDRGGYFDHLDVAAAVNDIMTSKKWVSQSRRIARTLGLAFESMSELFALKLRVMCAHVRTKFKDCHCVMTAQSVI</sequence>
<dbReference type="InterPro" id="IPR016167">
    <property type="entry name" value="FAD-bd_PCMH_sub1"/>
</dbReference>
<gene>
    <name evidence="2" type="ORF">PCOR1329_LOCUS12970</name>
</gene>
<evidence type="ECO:0000259" key="1">
    <source>
        <dbReference type="PROSITE" id="PS51387"/>
    </source>
</evidence>
<dbReference type="PROSITE" id="PS51387">
    <property type="entry name" value="FAD_PCMH"/>
    <property type="match status" value="1"/>
</dbReference>
<dbReference type="InterPro" id="IPR010031">
    <property type="entry name" value="FAD_lactone_oxidase-like"/>
</dbReference>
<dbReference type="Gene3D" id="3.30.70.2530">
    <property type="match status" value="1"/>
</dbReference>
<name>A0ABN9QS98_9DINO</name>
<protein>
    <recommendedName>
        <fullName evidence="1">FAD-binding PCMH-type domain-containing protein</fullName>
    </recommendedName>
</protein>
<dbReference type="EMBL" id="CAUYUJ010003803">
    <property type="protein sequence ID" value="CAK0806917.1"/>
    <property type="molecule type" value="Genomic_DNA"/>
</dbReference>
<dbReference type="Proteomes" id="UP001189429">
    <property type="component" value="Unassembled WGS sequence"/>
</dbReference>
<dbReference type="Pfam" id="PF01565">
    <property type="entry name" value="FAD_binding_4"/>
    <property type="match status" value="1"/>
</dbReference>
<proteinExistence type="predicted"/>
<dbReference type="InterPro" id="IPR016169">
    <property type="entry name" value="FAD-bd_PCMH_sub2"/>
</dbReference>
<dbReference type="InterPro" id="IPR006094">
    <property type="entry name" value="Oxid_FAD_bind_N"/>
</dbReference>
<dbReference type="PANTHER" id="PTHR43762:SF1">
    <property type="entry name" value="D-ARABINONO-1,4-LACTONE OXIDASE"/>
    <property type="match status" value="1"/>
</dbReference>
<organism evidence="2 3">
    <name type="scientific">Prorocentrum cordatum</name>
    <dbReference type="NCBI Taxonomy" id="2364126"/>
    <lineage>
        <taxon>Eukaryota</taxon>
        <taxon>Sar</taxon>
        <taxon>Alveolata</taxon>
        <taxon>Dinophyceae</taxon>
        <taxon>Prorocentrales</taxon>
        <taxon>Prorocentraceae</taxon>
        <taxon>Prorocentrum</taxon>
    </lineage>
</organism>
<dbReference type="InterPro" id="IPR016166">
    <property type="entry name" value="FAD-bd_PCMH"/>
</dbReference>
<evidence type="ECO:0000313" key="2">
    <source>
        <dbReference type="EMBL" id="CAK0806917.1"/>
    </source>
</evidence>
<accession>A0ABN9QS98</accession>
<keyword evidence="3" id="KW-1185">Reference proteome</keyword>
<dbReference type="PANTHER" id="PTHR43762">
    <property type="entry name" value="L-GULONOLACTONE OXIDASE"/>
    <property type="match status" value="1"/>
</dbReference>